<reference evidence="1" key="1">
    <citation type="submission" date="2021-06" db="EMBL/GenBank/DDBJ databases">
        <title>Parelaphostrongylus tenuis whole genome reference sequence.</title>
        <authorList>
            <person name="Garwood T.J."/>
            <person name="Larsen P.A."/>
            <person name="Fountain-Jones N.M."/>
            <person name="Garbe J.R."/>
            <person name="Macchietto M.G."/>
            <person name="Kania S.A."/>
            <person name="Gerhold R.W."/>
            <person name="Richards J.E."/>
            <person name="Wolf T.M."/>
        </authorList>
    </citation>
    <scope>NUCLEOTIDE SEQUENCE</scope>
    <source>
        <strain evidence="1">MNPRO001-30</strain>
        <tissue evidence="1">Meninges</tissue>
    </source>
</reference>
<comment type="caution">
    <text evidence="1">The sequence shown here is derived from an EMBL/GenBank/DDBJ whole genome shotgun (WGS) entry which is preliminary data.</text>
</comment>
<proteinExistence type="predicted"/>
<dbReference type="Proteomes" id="UP001196413">
    <property type="component" value="Unassembled WGS sequence"/>
</dbReference>
<dbReference type="AlphaFoldDB" id="A0AAD5MQI1"/>
<evidence type="ECO:0000313" key="2">
    <source>
        <dbReference type="Proteomes" id="UP001196413"/>
    </source>
</evidence>
<sequence>MDGSQESPRTIKLLPSFRTRLTRHQIFPTFLLFPLVLQKIERHTTIRELSWKLYETPFLTVDVGVPQ</sequence>
<dbReference type="EMBL" id="JAHQIW010003759">
    <property type="protein sequence ID" value="KAJ1360018.1"/>
    <property type="molecule type" value="Genomic_DNA"/>
</dbReference>
<gene>
    <name evidence="1" type="ORF">KIN20_018879</name>
</gene>
<evidence type="ECO:0000313" key="1">
    <source>
        <dbReference type="EMBL" id="KAJ1360018.1"/>
    </source>
</evidence>
<name>A0AAD5MQI1_PARTN</name>
<organism evidence="1 2">
    <name type="scientific">Parelaphostrongylus tenuis</name>
    <name type="common">Meningeal worm</name>
    <dbReference type="NCBI Taxonomy" id="148309"/>
    <lineage>
        <taxon>Eukaryota</taxon>
        <taxon>Metazoa</taxon>
        <taxon>Ecdysozoa</taxon>
        <taxon>Nematoda</taxon>
        <taxon>Chromadorea</taxon>
        <taxon>Rhabditida</taxon>
        <taxon>Rhabditina</taxon>
        <taxon>Rhabditomorpha</taxon>
        <taxon>Strongyloidea</taxon>
        <taxon>Metastrongylidae</taxon>
        <taxon>Parelaphostrongylus</taxon>
    </lineage>
</organism>
<keyword evidence="2" id="KW-1185">Reference proteome</keyword>
<protein>
    <submittedName>
        <fullName evidence="1">Uncharacterized protein</fullName>
    </submittedName>
</protein>
<accession>A0AAD5MQI1</accession>